<comment type="caution">
    <text evidence="2">The sequence shown here is derived from an EMBL/GenBank/DDBJ whole genome shotgun (WGS) entry which is preliminary data.</text>
</comment>
<gene>
    <name evidence="2" type="ORF">CAMP_LOCUS5261</name>
</gene>
<accession>A0A9P1ICF1</accession>
<evidence type="ECO:0000313" key="2">
    <source>
        <dbReference type="EMBL" id="CAI5442624.1"/>
    </source>
</evidence>
<dbReference type="AlphaFoldDB" id="A0A9P1ICF1"/>
<dbReference type="EMBL" id="CANHGI010000002">
    <property type="protein sequence ID" value="CAI5442624.1"/>
    <property type="molecule type" value="Genomic_DNA"/>
</dbReference>
<reference evidence="2" key="1">
    <citation type="submission" date="2022-11" db="EMBL/GenBank/DDBJ databases">
        <authorList>
            <person name="Kikuchi T."/>
        </authorList>
    </citation>
    <scope>NUCLEOTIDE SEQUENCE</scope>
    <source>
        <strain evidence="2">PS1010</strain>
    </source>
</reference>
<protein>
    <submittedName>
        <fullName evidence="2">Uncharacterized protein</fullName>
    </submittedName>
</protein>
<evidence type="ECO:0000256" key="1">
    <source>
        <dbReference type="SAM" id="MobiDB-lite"/>
    </source>
</evidence>
<dbReference type="Proteomes" id="UP001152747">
    <property type="component" value="Unassembled WGS sequence"/>
</dbReference>
<feature type="compositionally biased region" description="Low complexity" evidence="1">
    <location>
        <begin position="103"/>
        <end position="114"/>
    </location>
</feature>
<keyword evidence="3" id="KW-1185">Reference proteome</keyword>
<proteinExistence type="predicted"/>
<feature type="compositionally biased region" description="Acidic residues" evidence="1">
    <location>
        <begin position="1"/>
        <end position="11"/>
    </location>
</feature>
<organism evidence="2 3">
    <name type="scientific">Caenorhabditis angaria</name>
    <dbReference type="NCBI Taxonomy" id="860376"/>
    <lineage>
        <taxon>Eukaryota</taxon>
        <taxon>Metazoa</taxon>
        <taxon>Ecdysozoa</taxon>
        <taxon>Nematoda</taxon>
        <taxon>Chromadorea</taxon>
        <taxon>Rhabditida</taxon>
        <taxon>Rhabditina</taxon>
        <taxon>Rhabditomorpha</taxon>
        <taxon>Rhabditoidea</taxon>
        <taxon>Rhabditidae</taxon>
        <taxon>Peloderinae</taxon>
        <taxon>Caenorhabditis</taxon>
    </lineage>
</organism>
<sequence length="161" mass="17942">MTKEEKEEEEPVASTSGTVEDKICLISNGKPGKRASFDIDALWRKKFKSSNFLKLLKQSAIMPTKPSKPSTTQQKRGDIPELESLDQNTQNDEEEDDMETLQTSTSSATPTTTVSASQYEFTNLVEYPRNGKKASVGWGGCLGKRRRDHLQGDIIRVAKTD</sequence>
<feature type="region of interest" description="Disordered" evidence="1">
    <location>
        <begin position="58"/>
        <end position="114"/>
    </location>
</feature>
<evidence type="ECO:0000313" key="3">
    <source>
        <dbReference type="Proteomes" id="UP001152747"/>
    </source>
</evidence>
<name>A0A9P1ICF1_9PELO</name>
<feature type="region of interest" description="Disordered" evidence="1">
    <location>
        <begin position="1"/>
        <end position="22"/>
    </location>
</feature>